<keyword evidence="2" id="KW-1185">Reference proteome</keyword>
<reference evidence="1 2" key="1">
    <citation type="journal article" date="2021" name="Genome Biol.">
        <title>AFLAP: assembly-free linkage analysis pipeline using k-mers from genome sequencing data.</title>
        <authorList>
            <person name="Fletcher K."/>
            <person name="Zhang L."/>
            <person name="Gil J."/>
            <person name="Han R."/>
            <person name="Cavanaugh K."/>
            <person name="Michelmore R."/>
        </authorList>
    </citation>
    <scope>NUCLEOTIDE SEQUENCE [LARGE SCALE GENOMIC DNA]</scope>
    <source>
        <strain evidence="1 2">SF5</strain>
    </source>
</reference>
<evidence type="ECO:0000313" key="1">
    <source>
        <dbReference type="EMBL" id="TDH71611.1"/>
    </source>
</evidence>
<gene>
    <name evidence="1" type="ORF">CCR75_003523</name>
</gene>
<dbReference type="KEGG" id="blac:94347288"/>
<dbReference type="AlphaFoldDB" id="A0A976IH20"/>
<dbReference type="RefSeq" id="XP_067821110.1">
    <property type="nucleotide sequence ID" value="XM_067961617.1"/>
</dbReference>
<accession>A0A976IH20</accession>
<dbReference type="GeneID" id="94347288"/>
<comment type="caution">
    <text evidence="1">The sequence shown here is derived from an EMBL/GenBank/DDBJ whole genome shotgun (WGS) entry which is preliminary data.</text>
</comment>
<dbReference type="OrthoDB" id="127096at2759"/>
<proteinExistence type="predicted"/>
<protein>
    <submittedName>
        <fullName evidence="1">Uncharacterized protein</fullName>
    </submittedName>
</protein>
<name>A0A976IH20_BRELC</name>
<sequence>MMSFPLPAIQSTEKGMAETLYVTYGDDADVIKVPSESDSEGKYVIPPVEIPDMYNRKDRHGGITVAGARVVFTYAGFKRQQMILVKLQSVPELADQFAVPLGDLSAHSVEA</sequence>
<dbReference type="Proteomes" id="UP000294530">
    <property type="component" value="Unassembled WGS sequence"/>
</dbReference>
<dbReference type="EMBL" id="SHOA02000015">
    <property type="protein sequence ID" value="TDH71611.1"/>
    <property type="molecule type" value="Genomic_DNA"/>
</dbReference>
<evidence type="ECO:0000313" key="2">
    <source>
        <dbReference type="Proteomes" id="UP000294530"/>
    </source>
</evidence>
<organism evidence="1 2">
    <name type="scientific">Bremia lactucae</name>
    <name type="common">Lettuce downy mildew</name>
    <dbReference type="NCBI Taxonomy" id="4779"/>
    <lineage>
        <taxon>Eukaryota</taxon>
        <taxon>Sar</taxon>
        <taxon>Stramenopiles</taxon>
        <taxon>Oomycota</taxon>
        <taxon>Peronosporomycetes</taxon>
        <taxon>Peronosporales</taxon>
        <taxon>Peronosporaceae</taxon>
        <taxon>Bremia</taxon>
    </lineage>
</organism>